<organism evidence="2 3">
    <name type="scientific">Psychroserpens burtonensis</name>
    <dbReference type="NCBI Taxonomy" id="49278"/>
    <lineage>
        <taxon>Bacteria</taxon>
        <taxon>Pseudomonadati</taxon>
        <taxon>Bacteroidota</taxon>
        <taxon>Flavobacteriia</taxon>
        <taxon>Flavobacteriales</taxon>
        <taxon>Flavobacteriaceae</taxon>
        <taxon>Psychroserpens</taxon>
    </lineage>
</organism>
<evidence type="ECO:0000256" key="1">
    <source>
        <dbReference type="ARBA" id="ARBA00022679"/>
    </source>
</evidence>
<dbReference type="InterPro" id="IPR007577">
    <property type="entry name" value="GlycoTrfase_DXD_sugar-bd_CS"/>
</dbReference>
<dbReference type="STRING" id="1123037.GCA_000425305_02156"/>
<keyword evidence="1 2" id="KW-0808">Transferase</keyword>
<name>A0A5C7B9Y3_9FLAO</name>
<evidence type="ECO:0000313" key="3">
    <source>
        <dbReference type="Proteomes" id="UP000321938"/>
    </source>
</evidence>
<sequence>MIPKIIHFCWLSFDEYPKVIKKCIESWQNKLPDYEFVLWDTNKFDINSTTWTKQAFEAKQYAFAADYIRLHALYNYGGIYLDSDVEVLKTFDELLDLPYFVGLQCDNNIEAAIIGAQKGTDWIKGCLEHYDNKSFIKEDGSYNQEILPVVMRSQIKKYKKIIQLKSSEVQGIEILIEDKSSLFLFPSEYFSPKDHQTRQVFKTKNTYCIHHYNHSWFTLLNVIRLEVIKVIGLKTTEKIIGIVNMRKLISK</sequence>
<dbReference type="EMBL" id="VOSB01000008">
    <property type="protein sequence ID" value="TXE18358.1"/>
    <property type="molecule type" value="Genomic_DNA"/>
</dbReference>
<comment type="caution">
    <text evidence="2">The sequence shown here is derived from an EMBL/GenBank/DDBJ whole genome shotgun (WGS) entry which is preliminary data.</text>
</comment>
<dbReference type="Gene3D" id="3.90.550.20">
    <property type="match status" value="1"/>
</dbReference>
<evidence type="ECO:0000313" key="2">
    <source>
        <dbReference type="EMBL" id="TXE18358.1"/>
    </source>
</evidence>
<dbReference type="InterPro" id="IPR051706">
    <property type="entry name" value="Glycosyltransferase_domain"/>
</dbReference>
<protein>
    <submittedName>
        <fullName evidence="2">Glycosyl transferase</fullName>
    </submittedName>
</protein>
<proteinExistence type="predicted"/>
<dbReference type="SUPFAM" id="SSF53448">
    <property type="entry name" value="Nucleotide-diphospho-sugar transferases"/>
    <property type="match status" value="1"/>
</dbReference>
<dbReference type="GO" id="GO:0000030">
    <property type="term" value="F:mannosyltransferase activity"/>
    <property type="evidence" value="ECO:0007669"/>
    <property type="project" value="TreeGrafter"/>
</dbReference>
<dbReference type="OrthoDB" id="9802987at2"/>
<dbReference type="PANTHER" id="PTHR32385">
    <property type="entry name" value="MANNOSYL PHOSPHORYLINOSITOL CERAMIDE SYNTHASE"/>
    <property type="match status" value="1"/>
</dbReference>
<dbReference type="Proteomes" id="UP000321938">
    <property type="component" value="Unassembled WGS sequence"/>
</dbReference>
<gene>
    <name evidence="2" type="ORF">ES692_06835</name>
</gene>
<reference evidence="2 3" key="1">
    <citation type="submission" date="2019-08" db="EMBL/GenBank/DDBJ databases">
        <title>Genome of Psychroserpens burtonensis ACAM 167.</title>
        <authorList>
            <person name="Bowman J.P."/>
        </authorList>
    </citation>
    <scope>NUCLEOTIDE SEQUENCE [LARGE SCALE GENOMIC DNA]</scope>
    <source>
        <strain evidence="2 3">ACAM 167</strain>
    </source>
</reference>
<accession>A0A5C7B9Y3</accession>
<keyword evidence="3" id="KW-1185">Reference proteome</keyword>
<dbReference type="Pfam" id="PF04488">
    <property type="entry name" value="Gly_transf_sug"/>
    <property type="match status" value="1"/>
</dbReference>
<dbReference type="RefSeq" id="WP_147231432.1">
    <property type="nucleotide sequence ID" value="NZ_VOSB01000008.1"/>
</dbReference>
<dbReference type="GO" id="GO:0051999">
    <property type="term" value="P:mannosyl-inositol phosphorylceramide biosynthetic process"/>
    <property type="evidence" value="ECO:0007669"/>
    <property type="project" value="TreeGrafter"/>
</dbReference>
<dbReference type="GO" id="GO:0016020">
    <property type="term" value="C:membrane"/>
    <property type="evidence" value="ECO:0007669"/>
    <property type="project" value="GOC"/>
</dbReference>
<dbReference type="AlphaFoldDB" id="A0A5C7B9Y3"/>
<dbReference type="PANTHER" id="PTHR32385:SF15">
    <property type="entry name" value="INOSITOL PHOSPHOCERAMIDE MANNOSYLTRANSFERASE 1"/>
    <property type="match status" value="1"/>
</dbReference>
<dbReference type="InterPro" id="IPR029044">
    <property type="entry name" value="Nucleotide-diphossugar_trans"/>
</dbReference>